<dbReference type="InterPro" id="IPR027417">
    <property type="entry name" value="P-loop_NTPase"/>
</dbReference>
<accession>A0ABQ0A873</accession>
<dbReference type="RefSeq" id="WP_353302511.1">
    <property type="nucleotide sequence ID" value="NZ_BAABWN010000005.1"/>
</dbReference>
<organism evidence="1 2">
    <name type="scientific">Sessilibacter corallicola</name>
    <dbReference type="NCBI Taxonomy" id="2904075"/>
    <lineage>
        <taxon>Bacteria</taxon>
        <taxon>Pseudomonadati</taxon>
        <taxon>Pseudomonadota</taxon>
        <taxon>Gammaproteobacteria</taxon>
        <taxon>Cellvibrionales</taxon>
        <taxon>Cellvibrionaceae</taxon>
        <taxon>Sessilibacter</taxon>
    </lineage>
</organism>
<proteinExistence type="predicted"/>
<protein>
    <recommendedName>
        <fullName evidence="3">Protein ImuA</fullName>
    </recommendedName>
</protein>
<evidence type="ECO:0000313" key="1">
    <source>
        <dbReference type="EMBL" id="GAA6167856.1"/>
    </source>
</evidence>
<sequence length="266" mass="29333">MDKLLETLPSTKTPNPVLADVLSRKDVWRGQRLDTAARVISSGYPVLDQMLQGQGWPIAELIDVTQPANGHGEWHLLSPTLANLSQKSGYILLFNPPAMPYGPGLEQQGIDPRKIRVIKSAQQDVALSALVDMLQAQCSLAVLAWENNFHWRYAQLRKLQIAATHGDALSICFRKNTTARVQSPAPLRLHTQLKAKGLEIELLKQRGQTHQQQCTLALPRLSAQVHAELGNNLDSNTQVVGSSGFGKVLPFQRASTQSESTRQGRI</sequence>
<dbReference type="InterPro" id="IPR047610">
    <property type="entry name" value="ImuA_translesion"/>
</dbReference>
<reference evidence="1 2" key="1">
    <citation type="submission" date="2024-04" db="EMBL/GenBank/DDBJ databases">
        <title>Draft genome sequence of Sessilibacter corallicola NBRC 116591.</title>
        <authorList>
            <person name="Miyakawa T."/>
            <person name="Kusuya Y."/>
            <person name="Miura T."/>
        </authorList>
    </citation>
    <scope>NUCLEOTIDE SEQUENCE [LARGE SCALE GENOMIC DNA]</scope>
    <source>
        <strain evidence="1 2">KU-00831-HH</strain>
    </source>
</reference>
<dbReference type="NCBIfam" id="NF033429">
    <property type="entry name" value="ImuA_translesion"/>
    <property type="match status" value="1"/>
</dbReference>
<comment type="caution">
    <text evidence="1">The sequence shown here is derived from an EMBL/GenBank/DDBJ whole genome shotgun (WGS) entry which is preliminary data.</text>
</comment>
<dbReference type="Gene3D" id="3.40.50.300">
    <property type="entry name" value="P-loop containing nucleotide triphosphate hydrolases"/>
    <property type="match status" value="1"/>
</dbReference>
<dbReference type="Proteomes" id="UP001465153">
    <property type="component" value="Unassembled WGS sequence"/>
</dbReference>
<dbReference type="EMBL" id="BAABWN010000005">
    <property type="protein sequence ID" value="GAA6167856.1"/>
    <property type="molecule type" value="Genomic_DNA"/>
</dbReference>
<evidence type="ECO:0000313" key="2">
    <source>
        <dbReference type="Proteomes" id="UP001465153"/>
    </source>
</evidence>
<keyword evidence="2" id="KW-1185">Reference proteome</keyword>
<dbReference type="SUPFAM" id="SSF52540">
    <property type="entry name" value="P-loop containing nucleoside triphosphate hydrolases"/>
    <property type="match status" value="1"/>
</dbReference>
<evidence type="ECO:0008006" key="3">
    <source>
        <dbReference type="Google" id="ProtNLM"/>
    </source>
</evidence>
<gene>
    <name evidence="1" type="ORF">NBRC116591_16670</name>
</gene>
<name>A0ABQ0A873_9GAMM</name>